<organism evidence="2 3">
    <name type="scientific">Piedraia hortae CBS 480.64</name>
    <dbReference type="NCBI Taxonomy" id="1314780"/>
    <lineage>
        <taxon>Eukaryota</taxon>
        <taxon>Fungi</taxon>
        <taxon>Dikarya</taxon>
        <taxon>Ascomycota</taxon>
        <taxon>Pezizomycotina</taxon>
        <taxon>Dothideomycetes</taxon>
        <taxon>Dothideomycetidae</taxon>
        <taxon>Capnodiales</taxon>
        <taxon>Piedraiaceae</taxon>
        <taxon>Piedraia</taxon>
    </lineage>
</organism>
<accession>A0A6A7CAY0</accession>
<feature type="transmembrane region" description="Helical" evidence="1">
    <location>
        <begin position="199"/>
        <end position="219"/>
    </location>
</feature>
<feature type="transmembrane region" description="Helical" evidence="1">
    <location>
        <begin position="170"/>
        <end position="187"/>
    </location>
</feature>
<protein>
    <submittedName>
        <fullName evidence="2">Uncharacterized protein</fullName>
    </submittedName>
</protein>
<evidence type="ECO:0000256" key="1">
    <source>
        <dbReference type="SAM" id="Phobius"/>
    </source>
</evidence>
<name>A0A6A7CAY0_9PEZI</name>
<feature type="transmembrane region" description="Helical" evidence="1">
    <location>
        <begin position="46"/>
        <end position="66"/>
    </location>
</feature>
<keyword evidence="3" id="KW-1185">Reference proteome</keyword>
<evidence type="ECO:0000313" key="3">
    <source>
        <dbReference type="Proteomes" id="UP000799421"/>
    </source>
</evidence>
<reference evidence="2" key="1">
    <citation type="journal article" date="2020" name="Stud. Mycol.">
        <title>101 Dothideomycetes genomes: a test case for predicting lifestyles and emergence of pathogens.</title>
        <authorList>
            <person name="Haridas S."/>
            <person name="Albert R."/>
            <person name="Binder M."/>
            <person name="Bloem J."/>
            <person name="Labutti K."/>
            <person name="Salamov A."/>
            <person name="Andreopoulos B."/>
            <person name="Baker S."/>
            <person name="Barry K."/>
            <person name="Bills G."/>
            <person name="Bluhm B."/>
            <person name="Cannon C."/>
            <person name="Castanera R."/>
            <person name="Culley D."/>
            <person name="Daum C."/>
            <person name="Ezra D."/>
            <person name="Gonzalez J."/>
            <person name="Henrissat B."/>
            <person name="Kuo A."/>
            <person name="Liang C."/>
            <person name="Lipzen A."/>
            <person name="Lutzoni F."/>
            <person name="Magnuson J."/>
            <person name="Mondo S."/>
            <person name="Nolan M."/>
            <person name="Ohm R."/>
            <person name="Pangilinan J."/>
            <person name="Park H.-J."/>
            <person name="Ramirez L."/>
            <person name="Alfaro M."/>
            <person name="Sun H."/>
            <person name="Tritt A."/>
            <person name="Yoshinaga Y."/>
            <person name="Zwiers L.-H."/>
            <person name="Turgeon B."/>
            <person name="Goodwin S."/>
            <person name="Spatafora J."/>
            <person name="Crous P."/>
            <person name="Grigoriev I."/>
        </authorList>
    </citation>
    <scope>NUCLEOTIDE SEQUENCE</scope>
    <source>
        <strain evidence="2">CBS 480.64</strain>
    </source>
</reference>
<keyword evidence="1" id="KW-0812">Transmembrane</keyword>
<gene>
    <name evidence="2" type="ORF">K470DRAFT_261686</name>
</gene>
<dbReference type="EMBL" id="MU005958">
    <property type="protein sequence ID" value="KAF2864239.1"/>
    <property type="molecule type" value="Genomic_DNA"/>
</dbReference>
<dbReference type="OrthoDB" id="4218123at2759"/>
<keyword evidence="1" id="KW-0472">Membrane</keyword>
<evidence type="ECO:0000313" key="2">
    <source>
        <dbReference type="EMBL" id="KAF2864239.1"/>
    </source>
</evidence>
<dbReference type="AlphaFoldDB" id="A0A6A7CAY0"/>
<dbReference type="Proteomes" id="UP000799421">
    <property type="component" value="Unassembled WGS sequence"/>
</dbReference>
<proteinExistence type="predicted"/>
<sequence>MSTTWSNIQSLVLLLGPILLPRLIAYTRTLTQQQPSTTRRKPPPQLPLALLTLTTLTSLILTLPIFTPTNIYMETSLPLTAPAERLQSRLRRSLTSPEQTYLSFLKEHGPPASKLYSLYGPAAFPSWTDPKDHLGNFIYALPGILTPHLLHLAIMGVVTGRQASRFRGRAVAACIALLGSELFYLHRGEGEFKFWKGRVVRLLGFAGVDVILGGMVLLAREGVSERVEGVRDGMEGLVKTLRGLGCVRNTVVRSSKLRGREGEFWETETDLMRGVFENEGVVVAQKGVLGRIDLEGVREEAGELVDSLLGRRDGTS</sequence>
<dbReference type="PANTHER" id="PTHR39470">
    <property type="entry name" value="CHROMOSOME 10, WHOLE GENOME SHOTGUN SEQUENCE"/>
    <property type="match status" value="1"/>
</dbReference>
<feature type="transmembrane region" description="Helical" evidence="1">
    <location>
        <begin position="137"/>
        <end position="158"/>
    </location>
</feature>
<feature type="transmembrane region" description="Helical" evidence="1">
    <location>
        <begin position="6"/>
        <end position="25"/>
    </location>
</feature>
<dbReference type="PANTHER" id="PTHR39470:SF1">
    <property type="entry name" value="CHORISMATE SYNTHASE PROTEIN"/>
    <property type="match status" value="1"/>
</dbReference>
<keyword evidence="1" id="KW-1133">Transmembrane helix</keyword>